<organism evidence="2 3">
    <name type="scientific">Methanooceanicella nereidis</name>
    <dbReference type="NCBI Taxonomy" id="2052831"/>
    <lineage>
        <taxon>Archaea</taxon>
        <taxon>Methanobacteriati</taxon>
        <taxon>Methanobacteriota</taxon>
        <taxon>Stenosarchaea group</taxon>
        <taxon>Methanomicrobia</taxon>
        <taxon>Methanocellales</taxon>
        <taxon>Methanocellaceae</taxon>
        <taxon>Methanooceanicella</taxon>
    </lineage>
</organism>
<evidence type="ECO:0000256" key="1">
    <source>
        <dbReference type="SAM" id="Phobius"/>
    </source>
</evidence>
<keyword evidence="1" id="KW-0812">Transmembrane</keyword>
<dbReference type="Proteomes" id="UP001320159">
    <property type="component" value="Unassembled WGS sequence"/>
</dbReference>
<gene>
    <name evidence="2" type="ORF">CUJ83_14855</name>
</gene>
<proteinExistence type="predicted"/>
<name>A0AAP2W635_9EURY</name>
<keyword evidence="3" id="KW-1185">Reference proteome</keyword>
<comment type="caution">
    <text evidence="2">The sequence shown here is derived from an EMBL/GenBank/DDBJ whole genome shotgun (WGS) entry which is preliminary data.</text>
</comment>
<protein>
    <submittedName>
        <fullName evidence="2">Uncharacterized protein</fullName>
    </submittedName>
</protein>
<feature type="transmembrane region" description="Helical" evidence="1">
    <location>
        <begin position="106"/>
        <end position="127"/>
    </location>
</feature>
<feature type="transmembrane region" description="Helical" evidence="1">
    <location>
        <begin position="133"/>
        <end position="152"/>
    </location>
</feature>
<evidence type="ECO:0000313" key="2">
    <source>
        <dbReference type="EMBL" id="MCD1296280.1"/>
    </source>
</evidence>
<keyword evidence="1" id="KW-0472">Membrane</keyword>
<keyword evidence="1" id="KW-1133">Transmembrane helix</keyword>
<accession>A0AAP2W635</accession>
<sequence>MLQGNDHTYRNPESDIDGRILSLEQRFRGLSGRVSALEIRLSSGPDGEDEYDPTEFVAGESGAPYYDDPLSALEKRVRGIEKALNDKEPLSTVPACPAKTGLLPDITGLVAGSFMLLTGILLALNSFDVLRNPLFAMGCGAALIIPALLNMARKP</sequence>
<dbReference type="AlphaFoldDB" id="A0AAP2W635"/>
<reference evidence="2 3" key="1">
    <citation type="submission" date="2017-11" db="EMBL/GenBank/DDBJ databases">
        <title>Isolation and Characterization of Family Methanocellaceae Species from Potential Methane Hydrate Area Offshore Southwestern Taiwan.</title>
        <authorList>
            <person name="Zhang W.-L."/>
            <person name="Chen W.-C."/>
            <person name="Lai M.-C."/>
            <person name="Chen S.-C."/>
        </authorList>
    </citation>
    <scope>NUCLEOTIDE SEQUENCE [LARGE SCALE GENOMIC DNA]</scope>
    <source>
        <strain evidence="2 3">CWC-04</strain>
    </source>
</reference>
<dbReference type="EMBL" id="PGCK01000016">
    <property type="protein sequence ID" value="MCD1296280.1"/>
    <property type="molecule type" value="Genomic_DNA"/>
</dbReference>
<evidence type="ECO:0000313" key="3">
    <source>
        <dbReference type="Proteomes" id="UP001320159"/>
    </source>
</evidence>
<dbReference type="RefSeq" id="WP_230743275.1">
    <property type="nucleotide sequence ID" value="NZ_PGCK01000016.1"/>
</dbReference>